<feature type="compositionally biased region" description="Basic residues" evidence="3">
    <location>
        <begin position="20"/>
        <end position="32"/>
    </location>
</feature>
<dbReference type="InterPro" id="IPR035979">
    <property type="entry name" value="RBD_domain_sf"/>
</dbReference>
<feature type="region of interest" description="Disordered" evidence="3">
    <location>
        <begin position="1"/>
        <end position="95"/>
    </location>
</feature>
<dbReference type="Pfam" id="PF00076">
    <property type="entry name" value="RRM_1"/>
    <property type="match status" value="1"/>
</dbReference>
<dbReference type="SMART" id="SM00360">
    <property type="entry name" value="RRM"/>
    <property type="match status" value="1"/>
</dbReference>
<reference evidence="5" key="1">
    <citation type="journal article" date="2018" name="Insect Mol. Biol.">
        <title>The transformer2 gene of the pumpkin fruit fly, Bactrocera tau (Walker), functions in sex determination, male fertility and testis development.</title>
        <authorList>
            <person name="Thongsaiklaing T."/>
            <person name="Nipitwattanaphon M."/>
            <person name="Ngernsiri L."/>
        </authorList>
    </citation>
    <scope>NUCLEOTIDE SEQUENCE</scope>
</reference>
<gene>
    <name evidence="5" type="primary">tra2</name>
</gene>
<proteinExistence type="predicted"/>
<feature type="compositionally biased region" description="Low complexity" evidence="3">
    <location>
        <begin position="1"/>
        <end position="14"/>
    </location>
</feature>
<evidence type="ECO:0000256" key="1">
    <source>
        <dbReference type="ARBA" id="ARBA00022884"/>
    </source>
</evidence>
<dbReference type="Gene3D" id="3.30.70.330">
    <property type="match status" value="1"/>
</dbReference>
<feature type="region of interest" description="Disordered" evidence="3">
    <location>
        <begin position="185"/>
        <end position="257"/>
    </location>
</feature>
<sequence length="257" mass="30343">MSPRSRSRSISPRRSYTKSPVRRGNGRRRHSREKVYSSRSRSVSRQPPSPPPLPTGRGGRYSEASQSSSTSLSPRHGRRVSRSRSRSTYEKRRGNRFAFSQEKPVQNRCIGVFGLSVYTTQQKIRDIFSRFGPIERIQVVIDAQTGRSRGFCFIYYEDIADAKAAKDACSGMEIDDRRIRVDYSTTQRPHTPTPGVYMGRHTRREREHNDRYRDDYRSRRRSGSLYHSRNNYRSDRRRRYERSRSRSYSPRAWRARY</sequence>
<dbReference type="CDD" id="cd12363">
    <property type="entry name" value="RRM_TRA2"/>
    <property type="match status" value="1"/>
</dbReference>
<protein>
    <submittedName>
        <fullName evidence="5">Transformer 2</fullName>
    </submittedName>
</protein>
<dbReference type="InterPro" id="IPR050441">
    <property type="entry name" value="RBM"/>
</dbReference>
<keyword evidence="1 2" id="KW-0694">RNA-binding</keyword>
<dbReference type="PROSITE" id="PS50102">
    <property type="entry name" value="RRM"/>
    <property type="match status" value="1"/>
</dbReference>
<dbReference type="AlphaFoldDB" id="A0A2Z4N7N0"/>
<accession>A0A2Z4N7N0</accession>
<dbReference type="PANTHER" id="PTHR48034">
    <property type="entry name" value="TRANSFORMER-2 SEX-DETERMINING PROTEIN-RELATED"/>
    <property type="match status" value="1"/>
</dbReference>
<evidence type="ECO:0000259" key="4">
    <source>
        <dbReference type="PROSITE" id="PS50102"/>
    </source>
</evidence>
<feature type="compositionally biased region" description="Low complexity" evidence="3">
    <location>
        <begin position="246"/>
        <end position="257"/>
    </location>
</feature>
<dbReference type="GO" id="GO:0003723">
    <property type="term" value="F:RNA binding"/>
    <property type="evidence" value="ECO:0007669"/>
    <property type="project" value="UniProtKB-UniRule"/>
</dbReference>
<evidence type="ECO:0000256" key="3">
    <source>
        <dbReference type="SAM" id="MobiDB-lite"/>
    </source>
</evidence>
<feature type="compositionally biased region" description="Basic residues" evidence="3">
    <location>
        <begin position="75"/>
        <end position="85"/>
    </location>
</feature>
<feature type="compositionally biased region" description="Low complexity" evidence="3">
    <location>
        <begin position="62"/>
        <end position="74"/>
    </location>
</feature>
<dbReference type="EMBL" id="MF974185">
    <property type="protein sequence ID" value="AWX66803.1"/>
    <property type="molecule type" value="Genomic_DNA"/>
</dbReference>
<dbReference type="SUPFAM" id="SSF54928">
    <property type="entry name" value="RNA-binding domain, RBD"/>
    <property type="match status" value="1"/>
</dbReference>
<evidence type="ECO:0000313" key="5">
    <source>
        <dbReference type="EMBL" id="AWX66803.1"/>
    </source>
</evidence>
<dbReference type="InterPro" id="IPR012677">
    <property type="entry name" value="Nucleotide-bd_a/b_plait_sf"/>
</dbReference>
<feature type="domain" description="RRM" evidence="4">
    <location>
        <begin position="108"/>
        <end position="186"/>
    </location>
</feature>
<name>A0A2Z4N7N0_ZEUTA</name>
<dbReference type="InterPro" id="IPR000504">
    <property type="entry name" value="RRM_dom"/>
</dbReference>
<organism evidence="5">
    <name type="scientific">Zeugodacus tau</name>
    <name type="common">Fruit fly</name>
    <name type="synonym">Bactrocera tau</name>
    <dbReference type="NCBI Taxonomy" id="137263"/>
    <lineage>
        <taxon>Eukaryota</taxon>
        <taxon>Metazoa</taxon>
        <taxon>Ecdysozoa</taxon>
        <taxon>Arthropoda</taxon>
        <taxon>Hexapoda</taxon>
        <taxon>Insecta</taxon>
        <taxon>Pterygota</taxon>
        <taxon>Neoptera</taxon>
        <taxon>Endopterygota</taxon>
        <taxon>Diptera</taxon>
        <taxon>Brachycera</taxon>
        <taxon>Muscomorpha</taxon>
        <taxon>Tephritoidea</taxon>
        <taxon>Tephritidae</taxon>
        <taxon>Zeugodacus</taxon>
        <taxon>Zeugodacus</taxon>
    </lineage>
</organism>
<evidence type="ECO:0000256" key="2">
    <source>
        <dbReference type="PROSITE-ProRule" id="PRU00176"/>
    </source>
</evidence>
<feature type="compositionally biased region" description="Low complexity" evidence="3">
    <location>
        <begin position="37"/>
        <end position="46"/>
    </location>
</feature>
<feature type="compositionally biased region" description="Basic and acidic residues" evidence="3">
    <location>
        <begin position="204"/>
        <end position="217"/>
    </location>
</feature>